<dbReference type="Gene3D" id="3.40.50.300">
    <property type="entry name" value="P-loop containing nucleotide triphosphate hydrolases"/>
    <property type="match status" value="1"/>
</dbReference>
<dbReference type="AlphaFoldDB" id="A0A927BTV0"/>
<sequence>MTFLLNDSLIRSLCDQTAWRKGEAACRAGKVELQPPRAAEGESIYAAAIRERGAVHRVQIRLQPGSRVTTTCSCSTEFAFAQACKHVAAALRQIMLVQRHETQAADSTVPADADARTGTQQAQPLIGGEPETLAARMLELFRAKGRSGGGRSQMELRAPLQAEFALRVDPLGPGRRLIGVELRIGPDKRYAVPELRAFLTAYARGEPYACSRHFTYLPAQHCFGPDEDRLIQQLCGVSRNERLQREAAGALYSGEVAQPSLLRLPPYAWETAAPLLAALPHVRLYSADREFDTLAIDNGPLPVRFAFAAGDERESCVLHMHGLRALLLLEAYDMALADNRFIRLAPGTLRQLEELQTLLRQAEHEALPIPYAQVGAYVEHVVPALMRLGDVQIARAIAQRIETLPLEARIYLDRVRERLLAAVEFQYGDLVMNPLEAEQTRDGERRRMFMRDGEREARILELMEGAGFTRTESGYVMQDEPREFHFLYHVVPHLEELAKLYATSAVKVRVIAKHPPPRIAVTRDERTNWLELRFELEGISDDDVKRVLDSLAEKRSYHRLSSGALLPLESEAFAELVRFLNDVGLPAPEEPAPRLRLPLAQGLSAVEDHERLMRLAPSMQELLQRLDEPQAIEHPLPPGLSGQLRPYQIRGYQWMKTLAQYGFGGILADEMGLGKTVQSIAFLASLLEDIRARRAPALIVCPASLLYNWRSELQRFAPEARTAIVDGPAAPRRALLRGAAEYEILITSYPLLRQDIRQHAEQPYHALILDEAQMIKNDSTQTARAVKRLRAEHRFALTGTPLENRLDELRSIFEAVFPGLFPERRIFAELSADKVRRRARPFLLRRLKRDVLQELPDKRETTLSAELLPAQKKLYAAYLARLRYETLKHLEEDDFGRSRIRFLAGLTRLRQLCCHPALFVEGYSGSSAKFEQLLALIDDCRAGGRRLLVFSQFTSMLELIARELGRRGVPFFALDGETPAARRLALCSRFNNGERDVFLISLKAGGTGLNLTGADTVVLYDLWWNPAVEQQAEDRAHRIGQTRAVQVIRLVARGTIEEKMLAMQQSKRKLLGSLLESEAEAAGAWSKQDIRALFRND</sequence>
<keyword evidence="1" id="KW-0378">Hydrolase</keyword>
<keyword evidence="6" id="KW-0067">ATP-binding</keyword>
<dbReference type="InterPro" id="IPR038718">
    <property type="entry name" value="SNF2-like_sf"/>
</dbReference>
<dbReference type="InterPro" id="IPR001650">
    <property type="entry name" value="Helicase_C-like"/>
</dbReference>
<dbReference type="Gene3D" id="3.40.50.10810">
    <property type="entry name" value="Tandem AAA-ATPase domain"/>
    <property type="match status" value="1"/>
</dbReference>
<name>A0A927BTV0_9BACL</name>
<dbReference type="Pfam" id="PF08455">
    <property type="entry name" value="SNF2_assoc"/>
    <property type="match status" value="1"/>
</dbReference>
<keyword evidence="7" id="KW-1185">Reference proteome</keyword>
<dbReference type="FunFam" id="3.40.50.300:FF:000533">
    <property type="entry name" value="Helicase, Snf2 family"/>
    <property type="match status" value="1"/>
</dbReference>
<comment type="caution">
    <text evidence="6">The sequence shown here is derived from an EMBL/GenBank/DDBJ whole genome shotgun (WGS) entry which is preliminary data.</text>
</comment>
<keyword evidence="2" id="KW-0479">Metal-binding</keyword>
<dbReference type="GO" id="GO:0016787">
    <property type="term" value="F:hydrolase activity"/>
    <property type="evidence" value="ECO:0007669"/>
    <property type="project" value="UniProtKB-KW"/>
</dbReference>
<dbReference type="SUPFAM" id="SSF52540">
    <property type="entry name" value="P-loop containing nucleoside triphosphate hydrolases"/>
    <property type="match status" value="2"/>
</dbReference>
<dbReference type="GO" id="GO:0004386">
    <property type="term" value="F:helicase activity"/>
    <property type="evidence" value="ECO:0007669"/>
    <property type="project" value="UniProtKB-KW"/>
</dbReference>
<dbReference type="InterPro" id="IPR000330">
    <property type="entry name" value="SNF2_N"/>
</dbReference>
<dbReference type="InterPro" id="IPR014001">
    <property type="entry name" value="Helicase_ATP-bd"/>
</dbReference>
<feature type="domain" description="Helicase C-terminal" evidence="5">
    <location>
        <begin position="932"/>
        <end position="1090"/>
    </location>
</feature>
<dbReference type="CDD" id="cd18793">
    <property type="entry name" value="SF2_C_SNF"/>
    <property type="match status" value="1"/>
</dbReference>
<dbReference type="InterPro" id="IPR049730">
    <property type="entry name" value="SNF2/RAD54-like_C"/>
</dbReference>
<dbReference type="PROSITE" id="PS51194">
    <property type="entry name" value="HELICASE_CTER"/>
    <property type="match status" value="1"/>
</dbReference>
<dbReference type="Proteomes" id="UP000621560">
    <property type="component" value="Unassembled WGS sequence"/>
</dbReference>
<proteinExistence type="predicted"/>
<gene>
    <name evidence="6" type="ORF">IDH44_16015</name>
</gene>
<feature type="domain" description="Helicase ATP-binding" evidence="4">
    <location>
        <begin position="656"/>
        <end position="819"/>
    </location>
</feature>
<evidence type="ECO:0000313" key="6">
    <source>
        <dbReference type="EMBL" id="MBD2846702.1"/>
    </source>
</evidence>
<dbReference type="EMBL" id="JACXIZ010000027">
    <property type="protein sequence ID" value="MBD2846702.1"/>
    <property type="molecule type" value="Genomic_DNA"/>
</dbReference>
<keyword evidence="2" id="KW-0862">Zinc</keyword>
<dbReference type="InterPro" id="IPR013663">
    <property type="entry name" value="Helicase_SWF/SNF/SWI_bac"/>
</dbReference>
<dbReference type="SMART" id="SM00490">
    <property type="entry name" value="HELICc"/>
    <property type="match status" value="1"/>
</dbReference>
<dbReference type="Pfam" id="PF00176">
    <property type="entry name" value="SNF2-rel_dom"/>
    <property type="match status" value="1"/>
</dbReference>
<keyword evidence="6" id="KW-0347">Helicase</keyword>
<accession>A0A927BTV0</accession>
<protein>
    <submittedName>
        <fullName evidence="6">DEAD/DEAH box helicase</fullName>
    </submittedName>
</protein>
<dbReference type="GO" id="GO:0008270">
    <property type="term" value="F:zinc ion binding"/>
    <property type="evidence" value="ECO:0007669"/>
    <property type="project" value="UniProtKB-KW"/>
</dbReference>
<keyword evidence="2" id="KW-0863">Zinc-finger</keyword>
<organism evidence="6 7">
    <name type="scientific">Paenibacillus sabuli</name>
    <dbReference type="NCBI Taxonomy" id="2772509"/>
    <lineage>
        <taxon>Bacteria</taxon>
        <taxon>Bacillati</taxon>
        <taxon>Bacillota</taxon>
        <taxon>Bacilli</taxon>
        <taxon>Bacillales</taxon>
        <taxon>Paenibacillaceae</taxon>
        <taxon>Paenibacillus</taxon>
    </lineage>
</organism>
<reference evidence="6" key="1">
    <citation type="submission" date="2020-09" db="EMBL/GenBank/DDBJ databases">
        <title>A novel bacterium of genus Paenibacillus, isolated from South China Sea.</title>
        <authorList>
            <person name="Huang H."/>
            <person name="Mo K."/>
            <person name="Hu Y."/>
        </authorList>
    </citation>
    <scope>NUCLEOTIDE SEQUENCE</scope>
    <source>
        <strain evidence="6">IB182496</strain>
    </source>
</reference>
<evidence type="ECO:0000256" key="1">
    <source>
        <dbReference type="ARBA" id="ARBA00022801"/>
    </source>
</evidence>
<dbReference type="PROSITE" id="PS50966">
    <property type="entry name" value="ZF_SWIM"/>
    <property type="match status" value="1"/>
</dbReference>
<keyword evidence="6" id="KW-0547">Nucleotide-binding</keyword>
<dbReference type="SMART" id="SM00487">
    <property type="entry name" value="DEXDc"/>
    <property type="match status" value="1"/>
</dbReference>
<feature type="domain" description="SWIM-type" evidence="3">
    <location>
        <begin position="56"/>
        <end position="95"/>
    </location>
</feature>
<evidence type="ECO:0000256" key="2">
    <source>
        <dbReference type="PROSITE-ProRule" id="PRU00325"/>
    </source>
</evidence>
<dbReference type="GO" id="GO:0005524">
    <property type="term" value="F:ATP binding"/>
    <property type="evidence" value="ECO:0007669"/>
    <property type="project" value="InterPro"/>
</dbReference>
<evidence type="ECO:0000259" key="3">
    <source>
        <dbReference type="PROSITE" id="PS50966"/>
    </source>
</evidence>
<dbReference type="Pfam" id="PF00271">
    <property type="entry name" value="Helicase_C"/>
    <property type="match status" value="1"/>
</dbReference>
<dbReference type="PROSITE" id="PS51192">
    <property type="entry name" value="HELICASE_ATP_BIND_1"/>
    <property type="match status" value="1"/>
</dbReference>
<evidence type="ECO:0000313" key="7">
    <source>
        <dbReference type="Proteomes" id="UP000621560"/>
    </source>
</evidence>
<dbReference type="InterPro" id="IPR027417">
    <property type="entry name" value="P-loop_NTPase"/>
</dbReference>
<dbReference type="PANTHER" id="PTHR10799">
    <property type="entry name" value="SNF2/RAD54 HELICASE FAMILY"/>
    <property type="match status" value="1"/>
</dbReference>
<evidence type="ECO:0000259" key="4">
    <source>
        <dbReference type="PROSITE" id="PS51192"/>
    </source>
</evidence>
<dbReference type="InterPro" id="IPR007527">
    <property type="entry name" value="Znf_SWIM"/>
</dbReference>
<dbReference type="RefSeq" id="WP_190919340.1">
    <property type="nucleotide sequence ID" value="NZ_JACXIZ010000027.1"/>
</dbReference>
<evidence type="ECO:0000259" key="5">
    <source>
        <dbReference type="PROSITE" id="PS51194"/>
    </source>
</evidence>